<evidence type="ECO:0000313" key="6">
    <source>
        <dbReference type="Proteomes" id="UP000317344"/>
    </source>
</evidence>
<dbReference type="Pfam" id="PF26526">
    <property type="entry name" value="DUF8175"/>
    <property type="match status" value="1"/>
</dbReference>
<dbReference type="Proteomes" id="UP000317344">
    <property type="component" value="Chromosome"/>
</dbReference>
<dbReference type="OrthoDB" id="3536396at2"/>
<sequence>MRAATRSLLAAALLVLLCGAVLQHHHVRADEERAAAAGAVAAAEAQATALLSYRPETASRTLHAAEAALAPGPFHNRYADMIEQRTIPAAKNERIGTSAEIAGSAWLSGDDERARVLLFVNQTSRSGDDPPESAGSRIEVTVTRADGDWRIVEFRPI</sequence>
<accession>A0A516X6H3</accession>
<dbReference type="GO" id="GO:0016020">
    <property type="term" value="C:membrane"/>
    <property type="evidence" value="ECO:0007669"/>
    <property type="project" value="UniProtKB-SubCell"/>
</dbReference>
<dbReference type="InterPro" id="IPR032710">
    <property type="entry name" value="NTF2-like_dom_sf"/>
</dbReference>
<keyword evidence="2" id="KW-0472">Membrane</keyword>
<dbReference type="AlphaFoldDB" id="A0A516X6H3"/>
<evidence type="ECO:0000256" key="2">
    <source>
        <dbReference type="ARBA" id="ARBA00023136"/>
    </source>
</evidence>
<evidence type="ECO:0000259" key="4">
    <source>
        <dbReference type="Pfam" id="PF26526"/>
    </source>
</evidence>
<evidence type="ECO:0000256" key="1">
    <source>
        <dbReference type="ARBA" id="ARBA00004370"/>
    </source>
</evidence>
<proteinExistence type="predicted"/>
<dbReference type="PANTHER" id="PTHR37042:SF4">
    <property type="entry name" value="OUTER MEMBRANE PROTEIN RV1973"/>
    <property type="match status" value="1"/>
</dbReference>
<feature type="domain" description="DUF8175" evidence="4">
    <location>
        <begin position="37"/>
        <end position="152"/>
    </location>
</feature>
<dbReference type="PANTHER" id="PTHR37042">
    <property type="entry name" value="OUTER MEMBRANE PROTEIN RV1973"/>
    <property type="match status" value="1"/>
</dbReference>
<keyword evidence="6" id="KW-1185">Reference proteome</keyword>
<dbReference type="InterPro" id="IPR058488">
    <property type="entry name" value="DUF8175"/>
</dbReference>
<dbReference type="RefSeq" id="WP_143910060.1">
    <property type="nucleotide sequence ID" value="NZ_CP041765.1"/>
</dbReference>
<dbReference type="EMBL" id="CP041765">
    <property type="protein sequence ID" value="QDQ98655.1"/>
    <property type="molecule type" value="Genomic_DNA"/>
</dbReference>
<dbReference type="SUPFAM" id="SSF54427">
    <property type="entry name" value="NTF2-like"/>
    <property type="match status" value="1"/>
</dbReference>
<evidence type="ECO:0000256" key="3">
    <source>
        <dbReference type="SAM" id="SignalP"/>
    </source>
</evidence>
<comment type="subcellular location">
    <subcellularLocation>
        <location evidence="1">Membrane</location>
    </subcellularLocation>
</comment>
<dbReference type="KEGG" id="toy:FO059_16665"/>
<feature type="signal peptide" evidence="3">
    <location>
        <begin position="1"/>
        <end position="29"/>
    </location>
</feature>
<name>A0A516X6H3_9ACTN</name>
<evidence type="ECO:0000313" key="5">
    <source>
        <dbReference type="EMBL" id="QDQ98655.1"/>
    </source>
</evidence>
<reference evidence="5 6" key="2">
    <citation type="submission" date="2019-07" db="EMBL/GenBank/DDBJ databases">
        <authorList>
            <person name="Huang Y."/>
        </authorList>
    </citation>
    <scope>NUCLEOTIDE SEQUENCE [LARGE SCALE GENOMIC DNA]</scope>
    <source>
        <strain evidence="5 6">HY188</strain>
    </source>
</reference>
<feature type="chain" id="PRO_5022039781" evidence="3">
    <location>
        <begin position="30"/>
        <end position="157"/>
    </location>
</feature>
<protein>
    <submittedName>
        <fullName evidence="5">Twin-arginine translocation pathway signal</fullName>
    </submittedName>
</protein>
<reference evidence="5 6" key="1">
    <citation type="submission" date="2019-07" db="EMBL/GenBank/DDBJ databases">
        <title>Tomitella cavernea sp. nov., an actinomycete isolated from soil.</title>
        <authorList>
            <person name="Cheng J."/>
        </authorList>
    </citation>
    <scope>NUCLEOTIDE SEQUENCE [LARGE SCALE GENOMIC DNA]</scope>
    <source>
        <strain evidence="5 6">HY188</strain>
    </source>
</reference>
<organism evidence="5 6">
    <name type="scientific">Tomitella fengzijianii</name>
    <dbReference type="NCBI Taxonomy" id="2597660"/>
    <lineage>
        <taxon>Bacteria</taxon>
        <taxon>Bacillati</taxon>
        <taxon>Actinomycetota</taxon>
        <taxon>Actinomycetes</taxon>
        <taxon>Mycobacteriales</taxon>
        <taxon>Tomitella</taxon>
    </lineage>
</organism>
<gene>
    <name evidence="5" type="ORF">FO059_16665</name>
</gene>
<keyword evidence="3" id="KW-0732">Signal</keyword>